<accession>G2YZE7</accession>
<name>G2YZE7_BOTF4</name>
<dbReference type="HOGENOM" id="CLU_2158011_0_0_1"/>
<organism evidence="1 2">
    <name type="scientific">Botryotinia fuckeliana (strain T4)</name>
    <name type="common">Noble rot fungus</name>
    <name type="synonym">Botrytis cinerea</name>
    <dbReference type="NCBI Taxonomy" id="999810"/>
    <lineage>
        <taxon>Eukaryota</taxon>
        <taxon>Fungi</taxon>
        <taxon>Dikarya</taxon>
        <taxon>Ascomycota</taxon>
        <taxon>Pezizomycotina</taxon>
        <taxon>Leotiomycetes</taxon>
        <taxon>Helotiales</taxon>
        <taxon>Sclerotiniaceae</taxon>
        <taxon>Botrytis</taxon>
    </lineage>
</organism>
<dbReference type="Proteomes" id="UP000008177">
    <property type="component" value="Unplaced contigs"/>
</dbReference>
<evidence type="ECO:0000313" key="1">
    <source>
        <dbReference type="EMBL" id="CCD56995.1"/>
    </source>
</evidence>
<dbReference type="InParanoid" id="G2YZE7"/>
<evidence type="ECO:0000313" key="2">
    <source>
        <dbReference type="Proteomes" id="UP000008177"/>
    </source>
</evidence>
<gene>
    <name evidence="1" type="ORF">BofuT4_P142570.1</name>
</gene>
<proteinExistence type="predicted"/>
<reference evidence="2" key="1">
    <citation type="journal article" date="2011" name="PLoS Genet.">
        <title>Genomic analysis of the necrotrophic fungal pathogens Sclerotinia sclerotiorum and Botrytis cinerea.</title>
        <authorList>
            <person name="Amselem J."/>
            <person name="Cuomo C.A."/>
            <person name="van Kan J.A."/>
            <person name="Viaud M."/>
            <person name="Benito E.P."/>
            <person name="Couloux A."/>
            <person name="Coutinho P.M."/>
            <person name="de Vries R.P."/>
            <person name="Dyer P.S."/>
            <person name="Fillinger S."/>
            <person name="Fournier E."/>
            <person name="Gout L."/>
            <person name="Hahn M."/>
            <person name="Kohn L."/>
            <person name="Lapalu N."/>
            <person name="Plummer K.M."/>
            <person name="Pradier J.M."/>
            <person name="Quevillon E."/>
            <person name="Sharon A."/>
            <person name="Simon A."/>
            <person name="ten Have A."/>
            <person name="Tudzynski B."/>
            <person name="Tudzynski P."/>
            <person name="Wincker P."/>
            <person name="Andrew M."/>
            <person name="Anthouard V."/>
            <person name="Beever R.E."/>
            <person name="Beffa R."/>
            <person name="Benoit I."/>
            <person name="Bouzid O."/>
            <person name="Brault B."/>
            <person name="Chen Z."/>
            <person name="Choquer M."/>
            <person name="Collemare J."/>
            <person name="Cotton P."/>
            <person name="Danchin E.G."/>
            <person name="Da Silva C."/>
            <person name="Gautier A."/>
            <person name="Giraud C."/>
            <person name="Giraud T."/>
            <person name="Gonzalez C."/>
            <person name="Grossetete S."/>
            <person name="Guldener U."/>
            <person name="Henrissat B."/>
            <person name="Howlett B.J."/>
            <person name="Kodira C."/>
            <person name="Kretschmer M."/>
            <person name="Lappartient A."/>
            <person name="Leroch M."/>
            <person name="Levis C."/>
            <person name="Mauceli E."/>
            <person name="Neuveglise C."/>
            <person name="Oeser B."/>
            <person name="Pearson M."/>
            <person name="Poulain J."/>
            <person name="Poussereau N."/>
            <person name="Quesneville H."/>
            <person name="Rascle C."/>
            <person name="Schumacher J."/>
            <person name="Segurens B."/>
            <person name="Sexton A."/>
            <person name="Silva E."/>
            <person name="Sirven C."/>
            <person name="Soanes D.M."/>
            <person name="Talbot N.J."/>
            <person name="Templeton M."/>
            <person name="Yandava C."/>
            <person name="Yarden O."/>
            <person name="Zeng Q."/>
            <person name="Rollins J.A."/>
            <person name="Lebrun M.H."/>
            <person name="Dickman M."/>
        </authorList>
    </citation>
    <scope>NUCLEOTIDE SEQUENCE [LARGE SCALE GENOMIC DNA]</scope>
    <source>
        <strain evidence="2">T4</strain>
    </source>
</reference>
<dbReference type="AlphaFoldDB" id="G2YZE7"/>
<sequence length="111" mass="12168">MVLSIPITDGIKTGASVPIGQYANYASFKRVLAVPASYSLGRAHAEDHQIMHPPVTYILLHPGAIVNLMDWRYPGGNHYSDTLSPKCHEPSPQFPFCAWPMFSTNANANAE</sequence>
<protein>
    <submittedName>
        <fullName evidence="1">Uncharacterized protein</fullName>
    </submittedName>
</protein>
<dbReference type="EMBL" id="FQ790362">
    <property type="protein sequence ID" value="CCD56995.1"/>
    <property type="molecule type" value="Genomic_DNA"/>
</dbReference>